<dbReference type="EMBL" id="LAZR01044780">
    <property type="protein sequence ID" value="KKL03819.1"/>
    <property type="molecule type" value="Genomic_DNA"/>
</dbReference>
<dbReference type="Pfam" id="PF00005">
    <property type="entry name" value="ABC_tran"/>
    <property type="match status" value="1"/>
</dbReference>
<accession>A0A0F9A2M9</accession>
<dbReference type="GO" id="GO:0016887">
    <property type="term" value="F:ATP hydrolysis activity"/>
    <property type="evidence" value="ECO:0007669"/>
    <property type="project" value="InterPro"/>
</dbReference>
<dbReference type="InterPro" id="IPR047641">
    <property type="entry name" value="ABC_transpr_MalK/UgpC-like"/>
</dbReference>
<dbReference type="GO" id="GO:0140359">
    <property type="term" value="F:ABC-type transporter activity"/>
    <property type="evidence" value="ECO:0007669"/>
    <property type="project" value="InterPro"/>
</dbReference>
<dbReference type="AlphaFoldDB" id="A0A0F9A2M9"/>
<evidence type="ECO:0000256" key="1">
    <source>
        <dbReference type="ARBA" id="ARBA00022448"/>
    </source>
</evidence>
<dbReference type="InterPro" id="IPR003439">
    <property type="entry name" value="ABC_transporter-like_ATP-bd"/>
</dbReference>
<dbReference type="SMART" id="SM00382">
    <property type="entry name" value="AAA"/>
    <property type="match status" value="1"/>
</dbReference>
<dbReference type="Gene3D" id="2.40.50.100">
    <property type="match status" value="1"/>
</dbReference>
<dbReference type="Gene3D" id="3.40.50.300">
    <property type="entry name" value="P-loop containing nucleotide triphosphate hydrolases"/>
    <property type="match status" value="1"/>
</dbReference>
<dbReference type="InterPro" id="IPR027417">
    <property type="entry name" value="P-loop_NTPase"/>
</dbReference>
<keyword evidence="1" id="KW-0813">Transport</keyword>
<keyword evidence="2" id="KW-0547">Nucleotide-binding</keyword>
<evidence type="ECO:0000256" key="3">
    <source>
        <dbReference type="ARBA" id="ARBA00022840"/>
    </source>
</evidence>
<dbReference type="PANTHER" id="PTHR43875:SF1">
    <property type="entry name" value="OSMOPROTECTIVE COMPOUNDS UPTAKE ATP-BINDING PROTEIN GGTA"/>
    <property type="match status" value="1"/>
</dbReference>
<keyword evidence="3" id="KW-0067">ATP-binding</keyword>
<dbReference type="InterPro" id="IPR003593">
    <property type="entry name" value="AAA+_ATPase"/>
</dbReference>
<dbReference type="GO" id="GO:0055052">
    <property type="term" value="C:ATP-binding cassette (ABC) transporter complex, substrate-binding subunit-containing"/>
    <property type="evidence" value="ECO:0007669"/>
    <property type="project" value="TreeGrafter"/>
</dbReference>
<dbReference type="GO" id="GO:0008643">
    <property type="term" value="P:carbohydrate transport"/>
    <property type="evidence" value="ECO:0007669"/>
    <property type="project" value="InterPro"/>
</dbReference>
<name>A0A0F9A2M9_9ZZZZ</name>
<evidence type="ECO:0000259" key="4">
    <source>
        <dbReference type="PROSITE" id="PS50893"/>
    </source>
</evidence>
<protein>
    <recommendedName>
        <fullName evidence="4">ABC transporter domain-containing protein</fullName>
    </recommendedName>
</protein>
<gene>
    <name evidence="5" type="ORF">LCGC14_2622320</name>
</gene>
<sequence length="260" mass="29307">MYIMSMIRLVNMTKRFGKTVAVKNADLEIEKGEFVVFLGPSGCGKTTTLRCIAGLENPEEGEIYIDNELVNDLPTLERDVGFVFQHYALFPHMNAYKNISFPLRAMKHKKSYIEREVMKVAELLRIEKILQLKPSHLSGGDLQSVALARALVIKPKVFLLDEPLSTLDAEFREEARTMIKKIHIEIGATTIYVTHDQMEAMAIADRIVTMNLGEIQQIDAPEYVYHNPVNIFVANFLGSPGMNFIDCSLEGDNTLKLGLD</sequence>
<dbReference type="InterPro" id="IPR015855">
    <property type="entry name" value="ABC_transpr_MalK-like"/>
</dbReference>
<evidence type="ECO:0000313" key="5">
    <source>
        <dbReference type="EMBL" id="KKL03819.1"/>
    </source>
</evidence>
<comment type="caution">
    <text evidence="5">The sequence shown here is derived from an EMBL/GenBank/DDBJ whole genome shotgun (WGS) entry which is preliminary data.</text>
</comment>
<dbReference type="PANTHER" id="PTHR43875">
    <property type="entry name" value="MALTODEXTRIN IMPORT ATP-BINDING PROTEIN MSMX"/>
    <property type="match status" value="1"/>
</dbReference>
<organism evidence="5">
    <name type="scientific">marine sediment metagenome</name>
    <dbReference type="NCBI Taxonomy" id="412755"/>
    <lineage>
        <taxon>unclassified sequences</taxon>
        <taxon>metagenomes</taxon>
        <taxon>ecological metagenomes</taxon>
    </lineage>
</organism>
<evidence type="ECO:0000256" key="2">
    <source>
        <dbReference type="ARBA" id="ARBA00022741"/>
    </source>
</evidence>
<feature type="domain" description="ABC transporter" evidence="4">
    <location>
        <begin position="7"/>
        <end position="237"/>
    </location>
</feature>
<dbReference type="SUPFAM" id="SSF52540">
    <property type="entry name" value="P-loop containing nucleoside triphosphate hydrolases"/>
    <property type="match status" value="1"/>
</dbReference>
<dbReference type="CDD" id="cd03301">
    <property type="entry name" value="ABC_MalK_N"/>
    <property type="match status" value="1"/>
</dbReference>
<dbReference type="PROSITE" id="PS50893">
    <property type="entry name" value="ABC_TRANSPORTER_2"/>
    <property type="match status" value="1"/>
</dbReference>
<reference evidence="5" key="1">
    <citation type="journal article" date="2015" name="Nature">
        <title>Complex archaea that bridge the gap between prokaryotes and eukaryotes.</title>
        <authorList>
            <person name="Spang A."/>
            <person name="Saw J.H."/>
            <person name="Jorgensen S.L."/>
            <person name="Zaremba-Niedzwiedzka K."/>
            <person name="Martijn J."/>
            <person name="Lind A.E."/>
            <person name="van Eijk R."/>
            <person name="Schleper C."/>
            <person name="Guy L."/>
            <person name="Ettema T.J."/>
        </authorList>
    </citation>
    <scope>NUCLEOTIDE SEQUENCE</scope>
</reference>
<dbReference type="GO" id="GO:0005524">
    <property type="term" value="F:ATP binding"/>
    <property type="evidence" value="ECO:0007669"/>
    <property type="project" value="UniProtKB-KW"/>
</dbReference>
<dbReference type="FunFam" id="3.40.50.300:FF:000042">
    <property type="entry name" value="Maltose/maltodextrin ABC transporter, ATP-binding protein"/>
    <property type="match status" value="1"/>
</dbReference>
<proteinExistence type="predicted"/>
<feature type="non-terminal residue" evidence="5">
    <location>
        <position position="260"/>
    </location>
</feature>